<keyword evidence="3" id="KW-1185">Reference proteome</keyword>
<sequence length="173" mass="18573">MKSLVVSMVLALAGGSACAQDMTAPVRQLIEIAAGNWAVTDPTEDEVFGEEQLARLFSTGFAADYRAAALHPAYDLPEGETSGYPFDYDPIAQGQDGCAFENIRIVDEGDGAVTARFQNHLCFGDTADDKADTVLVFSVTEEGGHPVIDDFRPERDGENGGSIRQELREIAAQ</sequence>
<evidence type="ECO:0008006" key="4">
    <source>
        <dbReference type="Google" id="ProtNLM"/>
    </source>
</evidence>
<gene>
    <name evidence="2" type="ORF">J2Z17_002453</name>
</gene>
<evidence type="ECO:0000256" key="1">
    <source>
        <dbReference type="SAM" id="SignalP"/>
    </source>
</evidence>
<evidence type="ECO:0000313" key="3">
    <source>
        <dbReference type="Proteomes" id="UP000759443"/>
    </source>
</evidence>
<organism evidence="2 3">
    <name type="scientific">Rhizobium halophytocola</name>
    <dbReference type="NCBI Taxonomy" id="735519"/>
    <lineage>
        <taxon>Bacteria</taxon>
        <taxon>Pseudomonadati</taxon>
        <taxon>Pseudomonadota</taxon>
        <taxon>Alphaproteobacteria</taxon>
        <taxon>Hyphomicrobiales</taxon>
        <taxon>Rhizobiaceae</taxon>
        <taxon>Rhizobium/Agrobacterium group</taxon>
        <taxon>Rhizobium</taxon>
    </lineage>
</organism>
<comment type="caution">
    <text evidence="2">The sequence shown here is derived from an EMBL/GenBank/DDBJ whole genome shotgun (WGS) entry which is preliminary data.</text>
</comment>
<feature type="signal peptide" evidence="1">
    <location>
        <begin position="1"/>
        <end position="19"/>
    </location>
</feature>
<dbReference type="EMBL" id="JAGGJU010000006">
    <property type="protein sequence ID" value="MBP1851010.1"/>
    <property type="molecule type" value="Genomic_DNA"/>
</dbReference>
<dbReference type="Proteomes" id="UP000759443">
    <property type="component" value="Unassembled WGS sequence"/>
</dbReference>
<feature type="chain" id="PRO_5047329833" description="DUF3617 family protein" evidence="1">
    <location>
        <begin position="20"/>
        <end position="173"/>
    </location>
</feature>
<name>A0ABS4DZ90_9HYPH</name>
<reference evidence="2 3" key="1">
    <citation type="submission" date="2021-03" db="EMBL/GenBank/DDBJ databases">
        <title>Genomic Encyclopedia of Type Strains, Phase IV (KMG-IV): sequencing the most valuable type-strain genomes for metagenomic binning, comparative biology and taxonomic classification.</title>
        <authorList>
            <person name="Goeker M."/>
        </authorList>
    </citation>
    <scope>NUCLEOTIDE SEQUENCE [LARGE SCALE GENOMIC DNA]</scope>
    <source>
        <strain evidence="2 3">DSM 21600</strain>
    </source>
</reference>
<proteinExistence type="predicted"/>
<dbReference type="PROSITE" id="PS51257">
    <property type="entry name" value="PROKAR_LIPOPROTEIN"/>
    <property type="match status" value="1"/>
</dbReference>
<protein>
    <recommendedName>
        <fullName evidence="4">DUF3617 family protein</fullName>
    </recommendedName>
</protein>
<dbReference type="RefSeq" id="WP_209945315.1">
    <property type="nucleotide sequence ID" value="NZ_JAGGJU010000006.1"/>
</dbReference>
<keyword evidence="1" id="KW-0732">Signal</keyword>
<accession>A0ABS4DZ90</accession>
<evidence type="ECO:0000313" key="2">
    <source>
        <dbReference type="EMBL" id="MBP1851010.1"/>
    </source>
</evidence>